<feature type="compositionally biased region" description="Low complexity" evidence="1">
    <location>
        <begin position="106"/>
        <end position="119"/>
    </location>
</feature>
<comment type="caution">
    <text evidence="2">The sequence shown here is derived from an EMBL/GenBank/DDBJ whole genome shotgun (WGS) entry which is preliminary data.</text>
</comment>
<feature type="compositionally biased region" description="Low complexity" evidence="1">
    <location>
        <begin position="52"/>
        <end position="66"/>
    </location>
</feature>
<feature type="compositionally biased region" description="Pro residues" evidence="1">
    <location>
        <begin position="545"/>
        <end position="555"/>
    </location>
</feature>
<sequence>MATIEILDLSDNPSKADEENAVQQGTLVQGSPTKPGDEATSLTKADGPQADSLSASPSPASSSTPLRGSVPNGQTAPGTTNPPTLNMPHPKKFSSVNINKKFLERSSSSAGSAQPPSTSLSSKVGSTAQKPTVPSTPSHSRLVTTKLTAGPQPATLTGPGWSRPSSTGSQGPTSASATNPKPSPLPVPSLSQGLPAAKVIHPQPRSVADGASDNANKDNSSKPAWSRSKLHGFPSVKADPVQDDFPTAAESAQARAAKLNEKRQATQALQAQKQALAAEADAFRGVHLKNTHHWDEDEGDDGDFLGGVIDFGDGRQYKVQPSEPSHSPPPNNAELEADSSTKHLDPDIPVSKEERFADDFDRSWPRSRPPDSSSRFSNGPPSSVSSQSMHSPQESSRVLFNERSNRLEPYSNSHAPRFGNREHFPRRDSRSDHAVSPTESRNGRESLSHRPGVQLLQKPAGSEHGDGPQRSRIFGDRYGGDNSRFRDKDGPRRDYGAPPHMTRTPSDSARSRDGNRDYSNPLGATRSPVIGTGRLDDHSRRTSMGPPPVPGPHQAPQPQRDDGRQIPPHLAKLQTDSQFHTRAGPPPPLTRQSLEPPSATSEAPPTHSPAASHASLSPLIEGSTMPIQDIDEVRKLAMHSAAERAKLRRQQEEAEIERQKERARKKAAELEAKMKAEEEKKEAEEKAKEQQKPSDAEVIGIIEEAVSSASLPVVPEDGSAKAQPPPPIRTAFGRTPSVKGLPRTAPARRSSFNTPDIASPATEADSWRSKAAPLSAKPVLSTHGPSKAATSPVASVLPPPPLASSHAVDSLSLADGEEVDIVDFSELGKLVGEEPTPQPVLEPAPRSRPRPVATDFFEDNESKHAGANGAPKEPETWRRMPPPQSAPEHHTSCTKCASLRAAFQGIVEASSNIRTSSSFRTHTSETVIVFRWSWTSAYPLSSPAEVAYRTCVSRGSYVYIG</sequence>
<feature type="compositionally biased region" description="Polar residues" evidence="1">
    <location>
        <begin position="120"/>
        <end position="147"/>
    </location>
</feature>
<gene>
    <name evidence="2" type="ORF">QCA50_001552</name>
</gene>
<feature type="compositionally biased region" description="Polar residues" evidence="1">
    <location>
        <begin position="163"/>
        <end position="179"/>
    </location>
</feature>
<accession>A0AAW0GXD6</accession>
<feature type="compositionally biased region" description="Basic and acidic residues" evidence="1">
    <location>
        <begin position="641"/>
        <end position="695"/>
    </location>
</feature>
<name>A0AAW0GXD6_9APHY</name>
<feature type="region of interest" description="Disordered" evidence="1">
    <location>
        <begin position="828"/>
        <end position="892"/>
    </location>
</feature>
<organism evidence="2 3">
    <name type="scientific">Cerrena zonata</name>
    <dbReference type="NCBI Taxonomy" id="2478898"/>
    <lineage>
        <taxon>Eukaryota</taxon>
        <taxon>Fungi</taxon>
        <taxon>Dikarya</taxon>
        <taxon>Basidiomycota</taxon>
        <taxon>Agaricomycotina</taxon>
        <taxon>Agaricomycetes</taxon>
        <taxon>Polyporales</taxon>
        <taxon>Cerrenaceae</taxon>
        <taxon>Cerrena</taxon>
    </lineage>
</organism>
<dbReference type="AlphaFoldDB" id="A0AAW0GXD6"/>
<feature type="compositionally biased region" description="Basic and acidic residues" evidence="1">
    <location>
        <begin position="419"/>
        <end position="433"/>
    </location>
</feature>
<feature type="compositionally biased region" description="Polar residues" evidence="1">
    <location>
        <begin position="21"/>
        <end position="32"/>
    </location>
</feature>
<feature type="compositionally biased region" description="Basic and acidic residues" evidence="1">
    <location>
        <begin position="339"/>
        <end position="364"/>
    </location>
</feature>
<feature type="compositionally biased region" description="Low complexity" evidence="1">
    <location>
        <begin position="593"/>
        <end position="618"/>
    </location>
</feature>
<proteinExistence type="predicted"/>
<evidence type="ECO:0000313" key="2">
    <source>
        <dbReference type="EMBL" id="KAK7694366.1"/>
    </source>
</evidence>
<protein>
    <submittedName>
        <fullName evidence="2">Uncharacterized protein</fullName>
    </submittedName>
</protein>
<dbReference type="EMBL" id="JASBNA010000002">
    <property type="protein sequence ID" value="KAK7694366.1"/>
    <property type="molecule type" value="Genomic_DNA"/>
</dbReference>
<feature type="compositionally biased region" description="Polar residues" evidence="1">
    <location>
        <begin position="71"/>
        <end position="84"/>
    </location>
</feature>
<dbReference type="Proteomes" id="UP001385951">
    <property type="component" value="Unassembled WGS sequence"/>
</dbReference>
<evidence type="ECO:0000256" key="1">
    <source>
        <dbReference type="SAM" id="MobiDB-lite"/>
    </source>
</evidence>
<keyword evidence="3" id="KW-1185">Reference proteome</keyword>
<feature type="region of interest" description="Disordered" evidence="1">
    <location>
        <begin position="292"/>
        <end position="626"/>
    </location>
</feature>
<feature type="compositionally biased region" description="Low complexity" evidence="1">
    <location>
        <begin position="370"/>
        <end position="396"/>
    </location>
</feature>
<feature type="compositionally biased region" description="Basic and acidic residues" evidence="1">
    <location>
        <begin position="461"/>
        <end position="495"/>
    </location>
</feature>
<feature type="region of interest" description="Disordered" evidence="1">
    <location>
        <begin position="641"/>
        <end position="807"/>
    </location>
</feature>
<reference evidence="2 3" key="1">
    <citation type="submission" date="2022-09" db="EMBL/GenBank/DDBJ databases">
        <authorList>
            <person name="Palmer J.M."/>
        </authorList>
    </citation>
    <scope>NUCLEOTIDE SEQUENCE [LARGE SCALE GENOMIC DNA]</scope>
    <source>
        <strain evidence="2 3">DSM 7382</strain>
    </source>
</reference>
<feature type="region of interest" description="Disordered" evidence="1">
    <location>
        <begin position="1"/>
        <end position="266"/>
    </location>
</feature>
<evidence type="ECO:0000313" key="3">
    <source>
        <dbReference type="Proteomes" id="UP001385951"/>
    </source>
</evidence>